<evidence type="ECO:0000256" key="1">
    <source>
        <dbReference type="ARBA" id="ARBA00004141"/>
    </source>
</evidence>
<dbReference type="InterPro" id="IPR044751">
    <property type="entry name" value="Ion_transp-like_CBS"/>
</dbReference>
<feature type="transmembrane region" description="Helical" evidence="9">
    <location>
        <begin position="130"/>
        <end position="147"/>
    </location>
</feature>
<dbReference type="CDD" id="cd04590">
    <property type="entry name" value="CBS_pair_CorC_HlyC_assoc"/>
    <property type="match status" value="1"/>
</dbReference>
<name>A0A7C4GB79_UNCW3</name>
<dbReference type="PANTHER" id="PTHR22777:SF17">
    <property type="entry name" value="UPF0053 PROTEIN SLL0260"/>
    <property type="match status" value="1"/>
</dbReference>
<dbReference type="Pfam" id="PF00571">
    <property type="entry name" value="CBS"/>
    <property type="match status" value="2"/>
</dbReference>
<feature type="transmembrane region" description="Helical" evidence="9">
    <location>
        <begin position="78"/>
        <end position="101"/>
    </location>
</feature>
<keyword evidence="4 8" id="KW-1133">Transmembrane helix</keyword>
<organism evidence="12">
    <name type="scientific">candidate division WOR-3 bacterium</name>
    <dbReference type="NCBI Taxonomy" id="2052148"/>
    <lineage>
        <taxon>Bacteria</taxon>
        <taxon>Bacteria division WOR-3</taxon>
    </lineage>
</organism>
<dbReference type="Gene3D" id="3.10.580.10">
    <property type="entry name" value="CBS-domain"/>
    <property type="match status" value="1"/>
</dbReference>
<dbReference type="PROSITE" id="PS51371">
    <property type="entry name" value="CBS"/>
    <property type="match status" value="1"/>
</dbReference>
<protein>
    <submittedName>
        <fullName evidence="12">DUF21 domain-containing protein</fullName>
    </submittedName>
</protein>
<dbReference type="PANTHER" id="PTHR22777">
    <property type="entry name" value="HEMOLYSIN-RELATED"/>
    <property type="match status" value="1"/>
</dbReference>
<dbReference type="InterPro" id="IPR046342">
    <property type="entry name" value="CBS_dom_sf"/>
</dbReference>
<dbReference type="InterPro" id="IPR002550">
    <property type="entry name" value="CNNM"/>
</dbReference>
<evidence type="ECO:0000256" key="3">
    <source>
        <dbReference type="ARBA" id="ARBA00022737"/>
    </source>
</evidence>
<dbReference type="Pfam" id="PF01595">
    <property type="entry name" value="CNNM"/>
    <property type="match status" value="1"/>
</dbReference>
<comment type="caution">
    <text evidence="12">The sequence shown here is derived from an EMBL/GenBank/DDBJ whole genome shotgun (WGS) entry which is preliminary data.</text>
</comment>
<gene>
    <name evidence="12" type="ORF">ENS41_05690</name>
</gene>
<evidence type="ECO:0000256" key="5">
    <source>
        <dbReference type="ARBA" id="ARBA00023122"/>
    </source>
</evidence>
<evidence type="ECO:0000256" key="2">
    <source>
        <dbReference type="ARBA" id="ARBA00022692"/>
    </source>
</evidence>
<dbReference type="PROSITE" id="PS51846">
    <property type="entry name" value="CNNM"/>
    <property type="match status" value="1"/>
</dbReference>
<dbReference type="InterPro" id="IPR000644">
    <property type="entry name" value="CBS_dom"/>
</dbReference>
<evidence type="ECO:0000259" key="10">
    <source>
        <dbReference type="PROSITE" id="PS51371"/>
    </source>
</evidence>
<dbReference type="SUPFAM" id="SSF54631">
    <property type="entry name" value="CBS-domain pair"/>
    <property type="match status" value="1"/>
</dbReference>
<reference evidence="12" key="1">
    <citation type="journal article" date="2020" name="mSystems">
        <title>Genome- and Community-Level Interaction Insights into Carbon Utilization and Element Cycling Functions of Hydrothermarchaeota in Hydrothermal Sediment.</title>
        <authorList>
            <person name="Zhou Z."/>
            <person name="Liu Y."/>
            <person name="Xu W."/>
            <person name="Pan J."/>
            <person name="Luo Z.H."/>
            <person name="Li M."/>
        </authorList>
    </citation>
    <scope>NUCLEOTIDE SEQUENCE [LARGE SCALE GENOMIC DNA]</scope>
    <source>
        <strain evidence="12">SpSt-488</strain>
    </source>
</reference>
<sequence length="306" mass="33345">MELLVAALLIVLLGLFAGSETAIYRANWIRLTNWVNRRIPGAAVALRLLDNREPAIIATLVGTNLCAVFSAQIAARFFAVAFGPAFTPLAVVFVVILTLFVGEYLPKALAQAAPDRWLRTFALPLETSRILFAPFVYLLAGLVRLFGPRAGAGRRPFALTRQDFVTALATPATAALARRLFRFSGSIVADVAIPLEQVKSVRHDAGLNEITALVAETGFSRIPVWEGTPDNITGVIVVKDLLAAPAWRVRRALRVKETTRALEVLRMMQARGDHMAALHDETGRTTGIVTLEDLLEELVGEIRSEA</sequence>
<feature type="domain" description="CBS" evidence="10">
    <location>
        <begin position="248"/>
        <end position="305"/>
    </location>
</feature>
<dbReference type="GO" id="GO:0005886">
    <property type="term" value="C:plasma membrane"/>
    <property type="evidence" value="ECO:0007669"/>
    <property type="project" value="TreeGrafter"/>
</dbReference>
<keyword evidence="5 7" id="KW-0129">CBS domain</keyword>
<feature type="domain" description="CNNM transmembrane" evidence="11">
    <location>
        <begin position="1"/>
        <end position="214"/>
    </location>
</feature>
<dbReference type="SMART" id="SM00116">
    <property type="entry name" value="CBS"/>
    <property type="match status" value="2"/>
</dbReference>
<comment type="subcellular location">
    <subcellularLocation>
        <location evidence="1">Membrane</location>
        <topology evidence="1">Multi-pass membrane protein</topology>
    </subcellularLocation>
</comment>
<dbReference type="EMBL" id="DSUT01000117">
    <property type="protein sequence ID" value="HGK28430.1"/>
    <property type="molecule type" value="Genomic_DNA"/>
</dbReference>
<evidence type="ECO:0000256" key="8">
    <source>
        <dbReference type="PROSITE-ProRule" id="PRU01193"/>
    </source>
</evidence>
<evidence type="ECO:0000256" key="9">
    <source>
        <dbReference type="SAM" id="Phobius"/>
    </source>
</evidence>
<keyword evidence="6 8" id="KW-0472">Membrane</keyword>
<evidence type="ECO:0000313" key="12">
    <source>
        <dbReference type="EMBL" id="HGK28430.1"/>
    </source>
</evidence>
<evidence type="ECO:0000256" key="4">
    <source>
        <dbReference type="ARBA" id="ARBA00022989"/>
    </source>
</evidence>
<dbReference type="AlphaFoldDB" id="A0A7C4GB79"/>
<evidence type="ECO:0000256" key="6">
    <source>
        <dbReference type="ARBA" id="ARBA00023136"/>
    </source>
</evidence>
<proteinExistence type="predicted"/>
<accession>A0A7C4GB79</accession>
<evidence type="ECO:0000259" key="11">
    <source>
        <dbReference type="PROSITE" id="PS51846"/>
    </source>
</evidence>
<evidence type="ECO:0000256" key="7">
    <source>
        <dbReference type="PROSITE-ProRule" id="PRU00703"/>
    </source>
</evidence>
<keyword evidence="3" id="KW-0677">Repeat</keyword>
<keyword evidence="2 8" id="KW-0812">Transmembrane</keyword>